<feature type="domain" description="Protein FecR C-terminal" evidence="3">
    <location>
        <begin position="243"/>
        <end position="304"/>
    </location>
</feature>
<feature type="domain" description="FecR protein" evidence="2">
    <location>
        <begin position="99"/>
        <end position="192"/>
    </location>
</feature>
<dbReference type="InterPro" id="IPR012373">
    <property type="entry name" value="Ferrdict_sens_TM"/>
</dbReference>
<evidence type="ECO:0000256" key="1">
    <source>
        <dbReference type="SAM" id="Phobius"/>
    </source>
</evidence>
<dbReference type="Pfam" id="PF04773">
    <property type="entry name" value="FecR"/>
    <property type="match status" value="1"/>
</dbReference>
<dbReference type="PANTHER" id="PTHR30273">
    <property type="entry name" value="PERIPLASMIC SIGNAL SENSOR AND SIGMA FACTOR ACTIVATOR FECR-RELATED"/>
    <property type="match status" value="1"/>
</dbReference>
<sequence>MKKRNQAGDSSLQEKLVEKYFDGLNLDEQKAADHGVAFEKDKVYSRIIAAIDEPAIQRRTSKKWMVAASIIAIASLSALIYQFNNNIINYLDPVKNKQLTAANGQVVNYTLADGTKVWLNGGSKLTYPDKFRGNLREITLEGEAFLEVAHDAKKSFIVHTGAIRTQVLGTSFNVKAYPEDAFVKVDVVTGKVGVIPAAIPAKAAQTVFLTPAEEVFINKKDNTALKTTGVDVAVLTDWKDGGLVFKNMALQEVLNALQHRYNIKIKADDNLAKCNISANFTNVSLQNIMVIISKLVKGKVVQEGQVYHFRGKGC</sequence>
<dbReference type="Gene3D" id="2.60.120.1440">
    <property type="match status" value="1"/>
</dbReference>
<dbReference type="EMBL" id="JACWMY010000011">
    <property type="protein sequence ID" value="MBD1366075.1"/>
    <property type="molecule type" value="Genomic_DNA"/>
</dbReference>
<dbReference type="Pfam" id="PF16344">
    <property type="entry name" value="FecR_C"/>
    <property type="match status" value="1"/>
</dbReference>
<dbReference type="Proteomes" id="UP000606600">
    <property type="component" value="Unassembled WGS sequence"/>
</dbReference>
<evidence type="ECO:0000259" key="3">
    <source>
        <dbReference type="Pfam" id="PF16344"/>
    </source>
</evidence>
<keyword evidence="1" id="KW-0472">Membrane</keyword>
<dbReference type="PANTHER" id="PTHR30273:SF2">
    <property type="entry name" value="PROTEIN FECR"/>
    <property type="match status" value="1"/>
</dbReference>
<dbReference type="Gene3D" id="3.55.50.30">
    <property type="match status" value="1"/>
</dbReference>
<dbReference type="RefSeq" id="WP_191190736.1">
    <property type="nucleotide sequence ID" value="NZ_JACWMY010000011.1"/>
</dbReference>
<keyword evidence="1" id="KW-1133">Transmembrane helix</keyword>
<name>A0ABR7WUU4_9SPHI</name>
<evidence type="ECO:0000313" key="5">
    <source>
        <dbReference type="Proteomes" id="UP000606600"/>
    </source>
</evidence>
<protein>
    <submittedName>
        <fullName evidence="4">FecR domain-containing protein</fullName>
    </submittedName>
</protein>
<evidence type="ECO:0000259" key="2">
    <source>
        <dbReference type="Pfam" id="PF04773"/>
    </source>
</evidence>
<evidence type="ECO:0000313" key="4">
    <source>
        <dbReference type="EMBL" id="MBD1366075.1"/>
    </source>
</evidence>
<organism evidence="4 5">
    <name type="scientific">Mucilaginibacter pankratovii</name>
    <dbReference type="NCBI Taxonomy" id="2772110"/>
    <lineage>
        <taxon>Bacteria</taxon>
        <taxon>Pseudomonadati</taxon>
        <taxon>Bacteroidota</taxon>
        <taxon>Sphingobacteriia</taxon>
        <taxon>Sphingobacteriales</taxon>
        <taxon>Sphingobacteriaceae</taxon>
        <taxon>Mucilaginibacter</taxon>
    </lineage>
</organism>
<accession>A0ABR7WUU4</accession>
<gene>
    <name evidence="4" type="ORF">IDJ77_19850</name>
</gene>
<comment type="caution">
    <text evidence="4">The sequence shown here is derived from an EMBL/GenBank/DDBJ whole genome shotgun (WGS) entry which is preliminary data.</text>
</comment>
<reference evidence="4 5" key="1">
    <citation type="submission" date="2020-09" db="EMBL/GenBank/DDBJ databases">
        <title>Novel species of Mucilaginibacter isolated from a glacier on the Tibetan Plateau.</title>
        <authorList>
            <person name="Liu Q."/>
            <person name="Xin Y.-H."/>
        </authorList>
    </citation>
    <scope>NUCLEOTIDE SEQUENCE [LARGE SCALE GENOMIC DNA]</scope>
    <source>
        <strain evidence="4 5">ZT4R22</strain>
    </source>
</reference>
<keyword evidence="5" id="KW-1185">Reference proteome</keyword>
<dbReference type="InterPro" id="IPR006860">
    <property type="entry name" value="FecR"/>
</dbReference>
<keyword evidence="1" id="KW-0812">Transmembrane</keyword>
<dbReference type="PIRSF" id="PIRSF018266">
    <property type="entry name" value="FecR"/>
    <property type="match status" value="1"/>
</dbReference>
<feature type="transmembrane region" description="Helical" evidence="1">
    <location>
        <begin position="64"/>
        <end position="83"/>
    </location>
</feature>
<dbReference type="InterPro" id="IPR032508">
    <property type="entry name" value="FecR_C"/>
</dbReference>
<proteinExistence type="predicted"/>